<dbReference type="PIRSF" id="PIRSF001438">
    <property type="entry name" value="4pyrrol_synth_OHMeBilane_synth"/>
    <property type="match status" value="1"/>
</dbReference>
<comment type="similarity">
    <text evidence="3 8">Belongs to the HMBS family.</text>
</comment>
<evidence type="ECO:0000259" key="10">
    <source>
        <dbReference type="Pfam" id="PF03900"/>
    </source>
</evidence>
<keyword evidence="12" id="KW-1185">Reference proteome</keyword>
<dbReference type="InterPro" id="IPR036803">
    <property type="entry name" value="Porphobilinogen_deaminase_C_sf"/>
</dbReference>
<evidence type="ECO:0000256" key="7">
    <source>
        <dbReference type="ARBA" id="ARBA00048169"/>
    </source>
</evidence>
<organism evidence="11 12">
    <name type="scientific">Martelella lutilitoris</name>
    <dbReference type="NCBI Taxonomy" id="2583532"/>
    <lineage>
        <taxon>Bacteria</taxon>
        <taxon>Pseudomonadati</taxon>
        <taxon>Pseudomonadota</taxon>
        <taxon>Alphaproteobacteria</taxon>
        <taxon>Hyphomicrobiales</taxon>
        <taxon>Aurantimonadaceae</taxon>
        <taxon>Martelella</taxon>
    </lineage>
</organism>
<keyword evidence="5 8" id="KW-0808">Transferase</keyword>
<proteinExistence type="inferred from homology"/>
<dbReference type="NCBIfam" id="TIGR00212">
    <property type="entry name" value="hemC"/>
    <property type="match status" value="1"/>
</dbReference>
<evidence type="ECO:0000256" key="2">
    <source>
        <dbReference type="ARBA" id="ARBA00004735"/>
    </source>
</evidence>
<dbReference type="RefSeq" id="WP_138748702.1">
    <property type="nucleotide sequence ID" value="NZ_VCLB01000006.1"/>
</dbReference>
<evidence type="ECO:0000256" key="3">
    <source>
        <dbReference type="ARBA" id="ARBA00005638"/>
    </source>
</evidence>
<evidence type="ECO:0000256" key="6">
    <source>
        <dbReference type="ARBA" id="ARBA00023244"/>
    </source>
</evidence>
<gene>
    <name evidence="8 11" type="primary">hemC</name>
    <name evidence="11" type="ORF">FF124_11840</name>
</gene>
<sequence>MQTKPLRIGTRGSPLALAQAHEARDRLMAAHGLSEDMFEIVVLSTKGDRITDRPLSAIGGKGLFTEELEAQLLSGELDFAVHSSKDMPTTLPEGLELSTFLPRADPRDAFIGRDVKKLADLPQGAVVGSSSLRRQALIRRLRPDIEVVLFRGSVQTRLQKLADGVVDGTFLANAGLKRLGMDDVATEVLSVRDFLPAPAQGAICIEQRSGDQRIGDLLAPINDEDTAIAVSCERAFLAALDGSCRTPIAAYARCFNERISFSGMILTPDGATAHDILTDGMRGEAQKIGRWAGEQLKKRAGPGFFEDWT</sequence>
<dbReference type="GO" id="GO:0006782">
    <property type="term" value="P:protoporphyrinogen IX biosynthetic process"/>
    <property type="evidence" value="ECO:0007669"/>
    <property type="project" value="UniProtKB-UniRule"/>
</dbReference>
<evidence type="ECO:0000256" key="1">
    <source>
        <dbReference type="ARBA" id="ARBA00002869"/>
    </source>
</evidence>
<dbReference type="Gene3D" id="3.40.190.10">
    <property type="entry name" value="Periplasmic binding protein-like II"/>
    <property type="match status" value="2"/>
</dbReference>
<dbReference type="InterPro" id="IPR000860">
    <property type="entry name" value="HemC"/>
</dbReference>
<dbReference type="GO" id="GO:0005737">
    <property type="term" value="C:cytoplasm"/>
    <property type="evidence" value="ECO:0007669"/>
    <property type="project" value="UniProtKB-UniRule"/>
</dbReference>
<evidence type="ECO:0000256" key="5">
    <source>
        <dbReference type="ARBA" id="ARBA00022679"/>
    </source>
</evidence>
<dbReference type="Pfam" id="PF01379">
    <property type="entry name" value="Porphobil_deam"/>
    <property type="match status" value="1"/>
</dbReference>
<dbReference type="Gene3D" id="3.30.160.40">
    <property type="entry name" value="Porphobilinogen deaminase, C-terminal domain"/>
    <property type="match status" value="1"/>
</dbReference>
<dbReference type="SUPFAM" id="SSF53850">
    <property type="entry name" value="Periplasmic binding protein-like II"/>
    <property type="match status" value="1"/>
</dbReference>
<evidence type="ECO:0000256" key="4">
    <source>
        <dbReference type="ARBA" id="ARBA00011245"/>
    </source>
</evidence>
<dbReference type="Proteomes" id="UP000307874">
    <property type="component" value="Unassembled WGS sequence"/>
</dbReference>
<protein>
    <recommendedName>
        <fullName evidence="8">Porphobilinogen deaminase</fullName>
        <shortName evidence="8">PBG</shortName>
        <ecNumber evidence="8">2.5.1.61</ecNumber>
    </recommendedName>
    <alternativeName>
        <fullName evidence="8">Hydroxymethylbilane synthase</fullName>
        <shortName evidence="8">HMBS</shortName>
    </alternativeName>
    <alternativeName>
        <fullName evidence="8">Pre-uroporphyrinogen synthase</fullName>
    </alternativeName>
</protein>
<dbReference type="PANTHER" id="PTHR11557">
    <property type="entry name" value="PORPHOBILINOGEN DEAMINASE"/>
    <property type="match status" value="1"/>
</dbReference>
<evidence type="ECO:0000259" key="9">
    <source>
        <dbReference type="Pfam" id="PF01379"/>
    </source>
</evidence>
<reference evidence="11 12" key="1">
    <citation type="submission" date="2019-05" db="EMBL/GenBank/DDBJ databases">
        <authorList>
            <person name="Lee S.D."/>
        </authorList>
    </citation>
    <scope>NUCLEOTIDE SEQUENCE [LARGE SCALE GENOMIC DNA]</scope>
    <source>
        <strain evidence="11 12">GH2-6</strain>
    </source>
</reference>
<dbReference type="EC" id="2.5.1.61" evidence="8"/>
<dbReference type="InterPro" id="IPR022419">
    <property type="entry name" value="Porphobilin_deaminase_cofac_BS"/>
</dbReference>
<comment type="function">
    <text evidence="1 8">Tetrapolymerization of the monopyrrole PBG into the hydroxymethylbilane pre-uroporphyrinogen in several discrete steps.</text>
</comment>
<dbReference type="InterPro" id="IPR022417">
    <property type="entry name" value="Porphobilin_deaminase_N"/>
</dbReference>
<evidence type="ECO:0000256" key="8">
    <source>
        <dbReference type="HAMAP-Rule" id="MF_00260"/>
    </source>
</evidence>
<dbReference type="PROSITE" id="PS00533">
    <property type="entry name" value="PORPHOBILINOGEN_DEAM"/>
    <property type="match status" value="1"/>
</dbReference>
<accession>A0A5C4JQP1</accession>
<comment type="catalytic activity">
    <reaction evidence="7 8">
        <text>4 porphobilinogen + H2O = hydroxymethylbilane + 4 NH4(+)</text>
        <dbReference type="Rhea" id="RHEA:13185"/>
        <dbReference type="ChEBI" id="CHEBI:15377"/>
        <dbReference type="ChEBI" id="CHEBI:28938"/>
        <dbReference type="ChEBI" id="CHEBI:57845"/>
        <dbReference type="ChEBI" id="CHEBI:58126"/>
        <dbReference type="EC" id="2.5.1.61"/>
    </reaction>
</comment>
<dbReference type="Pfam" id="PF03900">
    <property type="entry name" value="Porphobil_deamC"/>
    <property type="match status" value="1"/>
</dbReference>
<dbReference type="OrthoDB" id="9810298at2"/>
<comment type="cofactor">
    <cofactor evidence="8">
        <name>dipyrromethane</name>
        <dbReference type="ChEBI" id="CHEBI:60342"/>
    </cofactor>
    <text evidence="8">Binds 1 dipyrromethane group covalently.</text>
</comment>
<dbReference type="AlphaFoldDB" id="A0A5C4JQP1"/>
<reference evidence="11 12" key="2">
    <citation type="submission" date="2019-06" db="EMBL/GenBank/DDBJ databases">
        <title>Martelella lutilitoris sp. nov., isolated from a tidal mudflat.</title>
        <authorList>
            <person name="Kim Y.-J."/>
        </authorList>
    </citation>
    <scope>NUCLEOTIDE SEQUENCE [LARGE SCALE GENOMIC DNA]</scope>
    <source>
        <strain evidence="11 12">GH2-6</strain>
    </source>
</reference>
<feature type="domain" description="Porphobilinogen deaminase N-terminal" evidence="9">
    <location>
        <begin position="6"/>
        <end position="214"/>
    </location>
</feature>
<comment type="subunit">
    <text evidence="4 8">Monomer.</text>
</comment>
<comment type="pathway">
    <text evidence="2">Porphyrin-containing compound metabolism; protoporphyrin-IX biosynthesis; coproporphyrinogen-III from 5-aminolevulinate: step 2/4.</text>
</comment>
<dbReference type="HAMAP" id="MF_00260">
    <property type="entry name" value="Porphobil_deam"/>
    <property type="match status" value="1"/>
</dbReference>
<evidence type="ECO:0000313" key="11">
    <source>
        <dbReference type="EMBL" id="TNB47541.1"/>
    </source>
</evidence>
<comment type="miscellaneous">
    <text evidence="8">The porphobilinogen subunits are added to the dipyrromethane group.</text>
</comment>
<evidence type="ECO:0000313" key="12">
    <source>
        <dbReference type="Proteomes" id="UP000307874"/>
    </source>
</evidence>
<dbReference type="UniPathway" id="UPA00251">
    <property type="reaction ID" value="UER00319"/>
</dbReference>
<dbReference type="EMBL" id="VCLB01000006">
    <property type="protein sequence ID" value="TNB47541.1"/>
    <property type="molecule type" value="Genomic_DNA"/>
</dbReference>
<dbReference type="InterPro" id="IPR022418">
    <property type="entry name" value="Porphobilinogen_deaminase_C"/>
</dbReference>
<dbReference type="GO" id="GO:0004418">
    <property type="term" value="F:hydroxymethylbilane synthase activity"/>
    <property type="evidence" value="ECO:0007669"/>
    <property type="project" value="UniProtKB-UniRule"/>
</dbReference>
<comment type="caution">
    <text evidence="11">The sequence shown here is derived from an EMBL/GenBank/DDBJ whole genome shotgun (WGS) entry which is preliminary data.</text>
</comment>
<dbReference type="SUPFAM" id="SSF54782">
    <property type="entry name" value="Porphobilinogen deaminase (hydroxymethylbilane synthase), C-terminal domain"/>
    <property type="match status" value="1"/>
</dbReference>
<dbReference type="FunFam" id="3.40.190.10:FF:000005">
    <property type="entry name" value="Porphobilinogen deaminase"/>
    <property type="match status" value="1"/>
</dbReference>
<name>A0A5C4JQP1_9HYPH</name>
<feature type="modified residue" description="S-(dipyrrolylmethanemethyl)cysteine" evidence="8">
    <location>
        <position position="244"/>
    </location>
</feature>
<dbReference type="PRINTS" id="PR00151">
    <property type="entry name" value="PORPHBDMNASE"/>
</dbReference>
<dbReference type="PANTHER" id="PTHR11557:SF0">
    <property type="entry name" value="PORPHOBILINOGEN DEAMINASE"/>
    <property type="match status" value="1"/>
</dbReference>
<feature type="domain" description="Porphobilinogen deaminase C-terminal" evidence="10">
    <location>
        <begin position="228"/>
        <end position="297"/>
    </location>
</feature>
<keyword evidence="6 8" id="KW-0627">Porphyrin biosynthesis</keyword>